<name>A0ABV8BND7_9PSEU</name>
<gene>
    <name evidence="3" type="ORF">ACFOWZ_05765</name>
</gene>
<evidence type="ECO:0000313" key="4">
    <source>
        <dbReference type="Proteomes" id="UP001595690"/>
    </source>
</evidence>
<comment type="caution">
    <text evidence="3">The sequence shown here is derived from an EMBL/GenBank/DDBJ whole genome shotgun (WGS) entry which is preliminary data.</text>
</comment>
<comment type="similarity">
    <text evidence="1">Belongs to the amidase family.</text>
</comment>
<evidence type="ECO:0000313" key="3">
    <source>
        <dbReference type="EMBL" id="MFC3890974.1"/>
    </source>
</evidence>
<organism evidence="3 4">
    <name type="scientific">Lentzea rhizosphaerae</name>
    <dbReference type="NCBI Taxonomy" id="2041025"/>
    <lineage>
        <taxon>Bacteria</taxon>
        <taxon>Bacillati</taxon>
        <taxon>Actinomycetota</taxon>
        <taxon>Actinomycetes</taxon>
        <taxon>Pseudonocardiales</taxon>
        <taxon>Pseudonocardiaceae</taxon>
        <taxon>Lentzea</taxon>
    </lineage>
</organism>
<dbReference type="InterPro" id="IPR000120">
    <property type="entry name" value="Amidase"/>
</dbReference>
<dbReference type="EMBL" id="JBHRZI010000008">
    <property type="protein sequence ID" value="MFC3890974.1"/>
    <property type="molecule type" value="Genomic_DNA"/>
</dbReference>
<dbReference type="InterPro" id="IPR036928">
    <property type="entry name" value="AS_sf"/>
</dbReference>
<evidence type="ECO:0000256" key="1">
    <source>
        <dbReference type="ARBA" id="ARBA00009199"/>
    </source>
</evidence>
<proteinExistence type="inferred from homology"/>
<reference evidence="4" key="1">
    <citation type="journal article" date="2019" name="Int. J. Syst. Evol. Microbiol.">
        <title>The Global Catalogue of Microorganisms (GCM) 10K type strain sequencing project: providing services to taxonomists for standard genome sequencing and annotation.</title>
        <authorList>
            <consortium name="The Broad Institute Genomics Platform"/>
            <consortium name="The Broad Institute Genome Sequencing Center for Infectious Disease"/>
            <person name="Wu L."/>
            <person name="Ma J."/>
        </authorList>
    </citation>
    <scope>NUCLEOTIDE SEQUENCE [LARGE SCALE GENOMIC DNA]</scope>
    <source>
        <strain evidence="4">CGMCC 4.7405</strain>
    </source>
</reference>
<dbReference type="Gene3D" id="3.90.1300.10">
    <property type="entry name" value="Amidase signature (AS) domain"/>
    <property type="match status" value="1"/>
</dbReference>
<dbReference type="PANTHER" id="PTHR11895:SF7">
    <property type="entry name" value="GLUTAMYL-TRNA(GLN) AMIDOTRANSFERASE SUBUNIT A, MITOCHONDRIAL"/>
    <property type="match status" value="1"/>
</dbReference>
<protein>
    <submittedName>
        <fullName evidence="3">Amidase</fullName>
    </submittedName>
</protein>
<dbReference type="InterPro" id="IPR023631">
    <property type="entry name" value="Amidase_dom"/>
</dbReference>
<dbReference type="SUPFAM" id="SSF75304">
    <property type="entry name" value="Amidase signature (AS) enzymes"/>
    <property type="match status" value="1"/>
</dbReference>
<accession>A0ABV8BND7</accession>
<dbReference type="RefSeq" id="WP_382369865.1">
    <property type="nucleotide sequence ID" value="NZ_JBHRZI010000008.1"/>
</dbReference>
<dbReference type="NCBIfam" id="NF005687">
    <property type="entry name" value="PRK07487.1"/>
    <property type="match status" value="1"/>
</dbReference>
<dbReference type="PROSITE" id="PS00571">
    <property type="entry name" value="AMIDASES"/>
    <property type="match status" value="1"/>
</dbReference>
<dbReference type="InterPro" id="IPR020556">
    <property type="entry name" value="Amidase_CS"/>
</dbReference>
<dbReference type="Pfam" id="PF01425">
    <property type="entry name" value="Amidase"/>
    <property type="match status" value="1"/>
</dbReference>
<dbReference type="PANTHER" id="PTHR11895">
    <property type="entry name" value="TRANSAMIDASE"/>
    <property type="match status" value="1"/>
</dbReference>
<dbReference type="Proteomes" id="UP001595690">
    <property type="component" value="Unassembled WGS sequence"/>
</dbReference>
<keyword evidence="4" id="KW-1185">Reference proteome</keyword>
<evidence type="ECO:0000259" key="2">
    <source>
        <dbReference type="Pfam" id="PF01425"/>
    </source>
</evidence>
<feature type="domain" description="Amidase" evidence="2">
    <location>
        <begin position="34"/>
        <end position="462"/>
    </location>
</feature>
<sequence length="485" mass="51569">MTSRNQDETPSDLWRWSATALRDAMWRGDVSATEVATAHLQRCDDVNGRINALISVSAEEALATAHELDTRPQADRTAPLHGVPVSIKDNTDQAGHANTCGIVEGAGNVAEEDASLVAALRSSGVVFVGRSNLPAWGLRWFSENELFGRTLNPWTAEHTPGGSSGGAAAAVAAGIVPIAHANDIGGSIRYPAAVCGVTGIRPTAGRVPKWSAPSLVSHAPSIAETVMAVEGPIARHVKDLRIALRAMSVHDPRDPASLPIGYRDEPALPPGTKVGVVREVPGVETCQENLRAVDVAAGWLAEAGYRTVEVNIPEILEAHRLWLLLLFEELRLGAAEMVALGGADLRQAMEYNFAVEDAAWGPNATLETFLRGHTRRNEILSVMESHFADIPLLLTPFSAARAPEHGADFASLERASELLWAQWPMTFVPCLGLPAATVPTGVAGGLPGSVQIIGGRFRESWILDAAQAVEDRAGVITPIDPVHAR</sequence>